<dbReference type="EMBL" id="JAIWYP010000012">
    <property type="protein sequence ID" value="KAH3725319.1"/>
    <property type="molecule type" value="Genomic_DNA"/>
</dbReference>
<feature type="compositionally biased region" description="Polar residues" evidence="1">
    <location>
        <begin position="171"/>
        <end position="186"/>
    </location>
</feature>
<name>A0A9D4HN14_DREPO</name>
<reference evidence="2" key="2">
    <citation type="submission" date="2020-11" db="EMBL/GenBank/DDBJ databases">
        <authorList>
            <person name="McCartney M.A."/>
            <person name="Auch B."/>
            <person name="Kono T."/>
            <person name="Mallez S."/>
            <person name="Becker A."/>
            <person name="Gohl D.M."/>
            <person name="Silverstein K.A.T."/>
            <person name="Koren S."/>
            <person name="Bechman K.B."/>
            <person name="Herman A."/>
            <person name="Abrahante J.E."/>
            <person name="Garbe J."/>
        </authorList>
    </citation>
    <scope>NUCLEOTIDE SEQUENCE</scope>
    <source>
        <strain evidence="2">Duluth1</strain>
        <tissue evidence="2">Whole animal</tissue>
    </source>
</reference>
<evidence type="ECO:0000256" key="1">
    <source>
        <dbReference type="SAM" id="MobiDB-lite"/>
    </source>
</evidence>
<feature type="compositionally biased region" description="Basic and acidic residues" evidence="1">
    <location>
        <begin position="368"/>
        <end position="380"/>
    </location>
</feature>
<organism evidence="2 3">
    <name type="scientific">Dreissena polymorpha</name>
    <name type="common">Zebra mussel</name>
    <name type="synonym">Mytilus polymorpha</name>
    <dbReference type="NCBI Taxonomy" id="45954"/>
    <lineage>
        <taxon>Eukaryota</taxon>
        <taxon>Metazoa</taxon>
        <taxon>Spiralia</taxon>
        <taxon>Lophotrochozoa</taxon>
        <taxon>Mollusca</taxon>
        <taxon>Bivalvia</taxon>
        <taxon>Autobranchia</taxon>
        <taxon>Heteroconchia</taxon>
        <taxon>Euheterodonta</taxon>
        <taxon>Imparidentia</taxon>
        <taxon>Neoheterodontei</taxon>
        <taxon>Myida</taxon>
        <taxon>Dreissenoidea</taxon>
        <taxon>Dreissenidae</taxon>
        <taxon>Dreissena</taxon>
    </lineage>
</organism>
<dbReference type="AlphaFoldDB" id="A0A9D4HN14"/>
<proteinExistence type="predicted"/>
<sequence>MDSILPMADNWQPTVLRIVPFSSNNARNLEIKTTVKRPHEFRGFPLCSVTGRENVRSKTSAANAKIRSQAKSVNFVRSDVNEELDASSVKSDATQYGYTTITECEKNDILTKVHRQNPKMKATEMHSEMKELLKLRLYNMKDQLSSIENKGDNKEEIARVENTLTKRSKPSYGTSPDSRTQWSQVNERPGSVTPSELELHRMCDSYYFEQVHSRNRFKLNVNQLPRDETPINDHDPDKLNMKQVIAFLKTETSKNIQKRKVYSRDSVKPLSRTNYDIKHSDRPYMQTLERMRPTPECVSVMWDNVKSLSRSNLDIKQTVKPNMQAIEQMRRTPGCVSVTSVKSTPNMPYKERHKDQALKTHSSMSMRSMKEKRSRDSHSEIQKHIKEFKLFRFLAMTPDEALQNTSSDRGVTPNAFDKLCIKNEAQSPRCSTSKSLRKMFSGGFRKSSTAHVLHRHVLNRATMTPIIVNEKRVTINSNNHFEQVKTYKAIRLPVAFDVGLDSSEDETCSTTSSSF</sequence>
<feature type="compositionally biased region" description="Basic and acidic residues" evidence="1">
    <location>
        <begin position="349"/>
        <end position="358"/>
    </location>
</feature>
<evidence type="ECO:0000313" key="3">
    <source>
        <dbReference type="Proteomes" id="UP000828390"/>
    </source>
</evidence>
<accession>A0A9D4HN14</accession>
<evidence type="ECO:0000313" key="2">
    <source>
        <dbReference type="EMBL" id="KAH3725319.1"/>
    </source>
</evidence>
<comment type="caution">
    <text evidence="2">The sequence shown here is derived from an EMBL/GenBank/DDBJ whole genome shotgun (WGS) entry which is preliminary data.</text>
</comment>
<dbReference type="OrthoDB" id="6145196at2759"/>
<protein>
    <submittedName>
        <fullName evidence="2">Uncharacterized protein</fullName>
    </submittedName>
</protein>
<reference evidence="2" key="1">
    <citation type="journal article" date="2019" name="bioRxiv">
        <title>The Genome of the Zebra Mussel, Dreissena polymorpha: A Resource for Invasive Species Research.</title>
        <authorList>
            <person name="McCartney M.A."/>
            <person name="Auch B."/>
            <person name="Kono T."/>
            <person name="Mallez S."/>
            <person name="Zhang Y."/>
            <person name="Obille A."/>
            <person name="Becker A."/>
            <person name="Abrahante J.E."/>
            <person name="Garbe J."/>
            <person name="Badalamenti J.P."/>
            <person name="Herman A."/>
            <person name="Mangelson H."/>
            <person name="Liachko I."/>
            <person name="Sullivan S."/>
            <person name="Sone E.D."/>
            <person name="Koren S."/>
            <person name="Silverstein K.A.T."/>
            <person name="Beckman K.B."/>
            <person name="Gohl D.M."/>
        </authorList>
    </citation>
    <scope>NUCLEOTIDE SEQUENCE</scope>
    <source>
        <strain evidence="2">Duluth1</strain>
        <tissue evidence="2">Whole animal</tissue>
    </source>
</reference>
<feature type="region of interest" description="Disordered" evidence="1">
    <location>
        <begin position="162"/>
        <end position="193"/>
    </location>
</feature>
<dbReference type="Proteomes" id="UP000828390">
    <property type="component" value="Unassembled WGS sequence"/>
</dbReference>
<gene>
    <name evidence="2" type="ORF">DPMN_051153</name>
</gene>
<keyword evidence="3" id="KW-1185">Reference proteome</keyword>
<feature type="compositionally biased region" description="Polar residues" evidence="1">
    <location>
        <begin position="337"/>
        <end position="346"/>
    </location>
</feature>
<feature type="region of interest" description="Disordered" evidence="1">
    <location>
        <begin position="334"/>
        <end position="380"/>
    </location>
</feature>